<proteinExistence type="inferred from homology"/>
<dbReference type="SUPFAM" id="SSF49863">
    <property type="entry name" value="Hyaluronate lyase-like, C-terminal domain"/>
    <property type="match status" value="1"/>
</dbReference>
<feature type="signal peptide" evidence="8">
    <location>
        <begin position="1"/>
        <end position="27"/>
    </location>
</feature>
<dbReference type="GO" id="GO:0005576">
    <property type="term" value="C:extracellular region"/>
    <property type="evidence" value="ECO:0007669"/>
    <property type="project" value="InterPro"/>
</dbReference>
<feature type="domain" description="Polysaccharide lyase family 8 C-terminal" evidence="10">
    <location>
        <begin position="598"/>
        <end position="666"/>
    </location>
</feature>
<dbReference type="InterPro" id="IPR012970">
    <property type="entry name" value="Lyase_8_alpha_N"/>
</dbReference>
<dbReference type="AlphaFoldDB" id="A0A948TNT6"/>
<sequence length="700" mass="79177">MNARLRTLVLTAIASCGLTMGAPYAHASNAAQNDFEVFMQKIRNSVKKNPSIDSDLAKFKDDGSFADVDYTNTAMTNWDPIKHIERLQNFAYAYTNPDNKHYQDEAVYDKIVKGLEYWYAQDPESDNWWHNQISEPQKIGVLLIQMRSGKKQVPEDIEAKTLERILKDGGEPEKWTGANRTDIALHWIYRACLTENAADLKRAIDNVFSPVEYTTGEGFQYDNSYFQHGTQLYIGGYGDEILKGVTQVASYALGTSYELSKDKVELLSKFMRETYYRSVRGQNMMWDIIGRSMSRPNATKKQNTAIYAKRMIDIDPEHAEEFKNIVARLNRKKPADYKTRNGHIHYYIGDYSLYTSPSYAMDVRLASTRTKKCEYGNKENLKTYFLSYGCTCITQTGDEYYNIFPVWDWRHIPGTTAPQVEKIPMDDKAWGMNGTSTFAGGVSDSIMGATAFSYTDTKEEVNLSAKKSWYFFGDEVVCLGAGISSTTNVPVHTTINQCFLGAFNMNAKTLEHPNWIINDNIGYLFPQEEKVFFTSQEQKGKWSDINTSKSKKEESHHVFTVGIDHGVAPKNASYAYIVVPNKKSEKEMEAYYKNNPIEILSNTDKIQAVRNTEDGVWMVTFFEAGTMKHKDLSVTADKPCVLMVKDLTSKAATLHIADPGQTQTAIKVTIKNGKKEQSVTADFANTGIHAGATKAYRMAF</sequence>
<dbReference type="SUPFAM" id="SSF48230">
    <property type="entry name" value="Chondroitin AC/alginate lyase"/>
    <property type="match status" value="1"/>
</dbReference>
<evidence type="ECO:0000256" key="1">
    <source>
        <dbReference type="ARBA" id="ARBA00001913"/>
    </source>
</evidence>
<evidence type="ECO:0000259" key="9">
    <source>
        <dbReference type="Pfam" id="PF02278"/>
    </source>
</evidence>
<keyword evidence="6 12" id="KW-0456">Lyase</keyword>
<dbReference type="GO" id="GO:0030246">
    <property type="term" value="F:carbohydrate binding"/>
    <property type="evidence" value="ECO:0007669"/>
    <property type="project" value="InterPro"/>
</dbReference>
<dbReference type="Gene3D" id="1.50.10.100">
    <property type="entry name" value="Chondroitin AC/alginate lyase"/>
    <property type="match status" value="1"/>
</dbReference>
<evidence type="ECO:0000259" key="11">
    <source>
        <dbReference type="Pfam" id="PF08124"/>
    </source>
</evidence>
<dbReference type="PANTHER" id="PTHR38481">
    <property type="entry name" value="HYALURONATE LYASE"/>
    <property type="match status" value="1"/>
</dbReference>
<comment type="cofactor">
    <cofactor evidence="1">
        <name>Ca(2+)</name>
        <dbReference type="ChEBI" id="CHEBI:29108"/>
    </cofactor>
</comment>
<dbReference type="Proteomes" id="UP000784286">
    <property type="component" value="Unassembled WGS sequence"/>
</dbReference>
<gene>
    <name evidence="12" type="ORF">H9928_07520</name>
</gene>
<dbReference type="Pfam" id="PF02278">
    <property type="entry name" value="Lyase_8"/>
    <property type="match status" value="1"/>
</dbReference>
<evidence type="ECO:0000256" key="4">
    <source>
        <dbReference type="ARBA" id="ARBA00022729"/>
    </source>
</evidence>
<evidence type="ECO:0000313" key="13">
    <source>
        <dbReference type="Proteomes" id="UP000784286"/>
    </source>
</evidence>
<dbReference type="InterPro" id="IPR003159">
    <property type="entry name" value="Lyase_8_central_dom"/>
</dbReference>
<accession>A0A948TNT6</accession>
<dbReference type="CDD" id="cd01083">
    <property type="entry name" value="GAG_Lyase"/>
    <property type="match status" value="1"/>
</dbReference>
<feature type="domain" description="Polysaccharide lyase 8 N-terminal alpha-helical" evidence="11">
    <location>
        <begin position="30"/>
        <end position="326"/>
    </location>
</feature>
<organism evidence="12 13">
    <name type="scientific">Candidatus Phocaeicola excrementipullorum</name>
    <dbReference type="NCBI Taxonomy" id="2838731"/>
    <lineage>
        <taxon>Bacteria</taxon>
        <taxon>Pseudomonadati</taxon>
        <taxon>Bacteroidota</taxon>
        <taxon>Bacteroidia</taxon>
        <taxon>Bacteroidales</taxon>
        <taxon>Bacteroidaceae</taxon>
        <taxon>Phocaeicola</taxon>
    </lineage>
</organism>
<evidence type="ECO:0000259" key="10">
    <source>
        <dbReference type="Pfam" id="PF02884"/>
    </source>
</evidence>
<feature type="chain" id="PRO_5038072948" evidence="8">
    <location>
        <begin position="28"/>
        <end position="700"/>
    </location>
</feature>
<dbReference type="SUPFAM" id="SSF74650">
    <property type="entry name" value="Galactose mutarotase-like"/>
    <property type="match status" value="1"/>
</dbReference>
<comment type="subunit">
    <text evidence="3">Monomer.</text>
</comment>
<evidence type="ECO:0000256" key="8">
    <source>
        <dbReference type="SAM" id="SignalP"/>
    </source>
</evidence>
<protein>
    <submittedName>
        <fullName evidence="12">Polysaccharide lyase 8 family protein</fullName>
    </submittedName>
</protein>
<dbReference type="Pfam" id="PF08124">
    <property type="entry name" value="Lyase_8_N"/>
    <property type="match status" value="1"/>
</dbReference>
<dbReference type="InterPro" id="IPR038970">
    <property type="entry name" value="Lyase_8"/>
</dbReference>
<evidence type="ECO:0000256" key="7">
    <source>
        <dbReference type="PIRSR" id="PIRSR638970-1"/>
    </source>
</evidence>
<dbReference type="Gene3D" id="2.60.220.10">
    <property type="entry name" value="Polysaccharide lyase family 8-like, C-terminal"/>
    <property type="match status" value="1"/>
</dbReference>
<dbReference type="InterPro" id="IPR008929">
    <property type="entry name" value="Chondroitin_lyas"/>
</dbReference>
<evidence type="ECO:0000313" key="12">
    <source>
        <dbReference type="EMBL" id="MBU3856385.1"/>
    </source>
</evidence>
<feature type="active site" evidence="7">
    <location>
        <position position="291"/>
    </location>
</feature>
<comment type="caution">
    <text evidence="12">The sequence shown here is derived from an EMBL/GenBank/DDBJ whole genome shotgun (WGS) entry which is preliminary data.</text>
</comment>
<evidence type="ECO:0000256" key="6">
    <source>
        <dbReference type="ARBA" id="ARBA00023239"/>
    </source>
</evidence>
<dbReference type="InterPro" id="IPR011071">
    <property type="entry name" value="Lyase_8-like_C"/>
</dbReference>
<evidence type="ECO:0000256" key="2">
    <source>
        <dbReference type="ARBA" id="ARBA00006699"/>
    </source>
</evidence>
<dbReference type="InterPro" id="IPR011013">
    <property type="entry name" value="Gal_mutarotase_sf_dom"/>
</dbReference>
<dbReference type="GO" id="GO:0005975">
    <property type="term" value="P:carbohydrate metabolic process"/>
    <property type="evidence" value="ECO:0007669"/>
    <property type="project" value="InterPro"/>
</dbReference>
<name>A0A948TNT6_9BACT</name>
<keyword evidence="4 8" id="KW-0732">Signal</keyword>
<dbReference type="GO" id="GO:0016837">
    <property type="term" value="F:carbon-oxygen lyase activity, acting on polysaccharides"/>
    <property type="evidence" value="ECO:0007669"/>
    <property type="project" value="UniProtKB-ARBA"/>
</dbReference>
<dbReference type="Gene3D" id="2.70.98.10">
    <property type="match status" value="1"/>
</dbReference>
<reference evidence="12" key="1">
    <citation type="journal article" date="2021" name="PeerJ">
        <title>Extensive microbial diversity within the chicken gut microbiome revealed by metagenomics and culture.</title>
        <authorList>
            <person name="Gilroy R."/>
            <person name="Ravi A."/>
            <person name="Getino M."/>
            <person name="Pursley I."/>
            <person name="Horton D.L."/>
            <person name="Alikhan N.F."/>
            <person name="Baker D."/>
            <person name="Gharbi K."/>
            <person name="Hall N."/>
            <person name="Watson M."/>
            <person name="Adriaenssens E.M."/>
            <person name="Foster-Nyarko E."/>
            <person name="Jarju S."/>
            <person name="Secka A."/>
            <person name="Antonio M."/>
            <person name="Oren A."/>
            <person name="Chaudhuri R.R."/>
            <person name="La Ragione R."/>
            <person name="Hildebrand F."/>
            <person name="Pallen M.J."/>
        </authorList>
    </citation>
    <scope>NUCLEOTIDE SEQUENCE</scope>
    <source>
        <strain evidence="12">8470</strain>
    </source>
</reference>
<feature type="active site" evidence="7">
    <location>
        <position position="237"/>
    </location>
</feature>
<dbReference type="InterPro" id="IPR014718">
    <property type="entry name" value="GH-type_carb-bd"/>
</dbReference>
<reference evidence="12" key="2">
    <citation type="submission" date="2021-04" db="EMBL/GenBank/DDBJ databases">
        <authorList>
            <person name="Gilroy R."/>
        </authorList>
    </citation>
    <scope>NUCLEOTIDE SEQUENCE</scope>
    <source>
        <strain evidence="12">8470</strain>
    </source>
</reference>
<keyword evidence="5" id="KW-0106">Calcium</keyword>
<dbReference type="Pfam" id="PF02884">
    <property type="entry name" value="Lyase_8_C"/>
    <property type="match status" value="1"/>
</dbReference>
<feature type="domain" description="Polysaccharide lyase family 8 central" evidence="9">
    <location>
        <begin position="344"/>
        <end position="582"/>
    </location>
</feature>
<feature type="active site" evidence="7">
    <location>
        <position position="228"/>
    </location>
</feature>
<evidence type="ECO:0000256" key="3">
    <source>
        <dbReference type="ARBA" id="ARBA00011245"/>
    </source>
</evidence>
<comment type="similarity">
    <text evidence="2">Belongs to the polysaccharide lyase 8 family.</text>
</comment>
<dbReference type="InterPro" id="IPR004103">
    <property type="entry name" value="Lyase_8_C"/>
</dbReference>
<dbReference type="PANTHER" id="PTHR38481:SF1">
    <property type="entry name" value="HYALURONATE LYASE"/>
    <property type="match status" value="1"/>
</dbReference>
<evidence type="ECO:0000256" key="5">
    <source>
        <dbReference type="ARBA" id="ARBA00022837"/>
    </source>
</evidence>
<dbReference type="EMBL" id="JAHLFJ010000071">
    <property type="protein sequence ID" value="MBU3856385.1"/>
    <property type="molecule type" value="Genomic_DNA"/>
</dbReference>